<dbReference type="Proteomes" id="UP000283652">
    <property type="component" value="Unassembled WGS sequence"/>
</dbReference>
<name>A0A412F1D1_9FIRM</name>
<dbReference type="EMBL" id="QRUK01000010">
    <property type="protein sequence ID" value="RGR59115.1"/>
    <property type="molecule type" value="Genomic_DNA"/>
</dbReference>
<comment type="caution">
    <text evidence="1">The sequence shown here is derived from an EMBL/GenBank/DDBJ whole genome shotgun (WGS) entry which is preliminary data.</text>
</comment>
<dbReference type="AlphaFoldDB" id="A0A412F1D1"/>
<organism evidence="1 2">
    <name type="scientific">Dorea formicigenerans</name>
    <dbReference type="NCBI Taxonomy" id="39486"/>
    <lineage>
        <taxon>Bacteria</taxon>
        <taxon>Bacillati</taxon>
        <taxon>Bacillota</taxon>
        <taxon>Clostridia</taxon>
        <taxon>Lachnospirales</taxon>
        <taxon>Lachnospiraceae</taxon>
        <taxon>Dorea</taxon>
    </lineage>
</organism>
<evidence type="ECO:0000313" key="1">
    <source>
        <dbReference type="EMBL" id="RGR59115.1"/>
    </source>
</evidence>
<reference evidence="1 2" key="1">
    <citation type="submission" date="2018-08" db="EMBL/GenBank/DDBJ databases">
        <title>A genome reference for cultivated species of the human gut microbiota.</title>
        <authorList>
            <person name="Zou Y."/>
            <person name="Xue W."/>
            <person name="Luo G."/>
        </authorList>
    </citation>
    <scope>NUCLEOTIDE SEQUENCE [LARGE SCALE GENOMIC DNA]</scope>
    <source>
        <strain evidence="1 2">AF25-11</strain>
    </source>
</reference>
<sequence>MMILTKGELRRREEAVVAGFIERDGDKAFEHVQELIKVNANDGVLFRFRPPKEYEIDTLEAEQIFLCKPSTYEDSGDCEILYDIKDLCKYFMMEMKPDKYSKFSTMFDDAFYDKIMKKVKEKPAYEALREKIRDQALVGCFSEKYEEYMWDKYASKSEGICLVYNLYEVLLAAGEELKFYPVRYVDNRRSQKDIWFTSKEYNESDDYEPAHLKFLLSCLTKERIPYGKEAEWRFFHDFTALDKGENGKKIDFHVKPQAIIMGKNIDNNPAFRDRVQNYAVTKRIKLLKAQEIKK</sequence>
<gene>
    <name evidence="1" type="ORF">DWY33_07450</name>
</gene>
<protein>
    <submittedName>
        <fullName evidence="1">DUF2971 domain-containing protein</fullName>
    </submittedName>
</protein>
<evidence type="ECO:0000313" key="2">
    <source>
        <dbReference type="Proteomes" id="UP000283652"/>
    </source>
</evidence>
<proteinExistence type="predicted"/>
<accession>A0A412F1D1</accession>